<feature type="transmembrane region" description="Helical" evidence="1">
    <location>
        <begin position="10"/>
        <end position="28"/>
    </location>
</feature>
<dbReference type="OrthoDB" id="2111604at2"/>
<evidence type="ECO:0000256" key="1">
    <source>
        <dbReference type="SAM" id="Phobius"/>
    </source>
</evidence>
<reference evidence="2 3" key="1">
    <citation type="journal article" date="2015" name="Biotechnol. Bioeng.">
        <title>Genome sequence and phenotypic characterization of Caulobacter segnis.</title>
        <authorList>
            <person name="Patel S."/>
            <person name="Fletcher B."/>
            <person name="Scott D.C."/>
            <person name="Ely B."/>
        </authorList>
    </citation>
    <scope>NUCLEOTIDE SEQUENCE [LARGE SCALE GENOMIC DNA]</scope>
    <source>
        <strain evidence="2 3">ERI-2</strain>
    </source>
</reference>
<organism evidence="2 3">
    <name type="scientific">Clostridium ljungdahlii</name>
    <dbReference type="NCBI Taxonomy" id="1538"/>
    <lineage>
        <taxon>Bacteria</taxon>
        <taxon>Bacillati</taxon>
        <taxon>Bacillota</taxon>
        <taxon>Clostridia</taxon>
        <taxon>Eubacteriales</taxon>
        <taxon>Clostridiaceae</taxon>
        <taxon>Clostridium</taxon>
    </lineage>
</organism>
<protein>
    <submittedName>
        <fullName evidence="2">YbbR-like protein</fullName>
    </submittedName>
</protein>
<dbReference type="RefSeq" id="WP_063553745.1">
    <property type="nucleotide sequence ID" value="NZ_LITT01000001.1"/>
</dbReference>
<dbReference type="Gene3D" id="2.170.120.40">
    <property type="entry name" value="YbbR-like domain"/>
    <property type="match status" value="2"/>
</dbReference>
<gene>
    <name evidence="2" type="ORF">WY13_00080</name>
</gene>
<keyword evidence="1" id="KW-0812">Transmembrane</keyword>
<dbReference type="AlphaFoldDB" id="A0A166SIX9"/>
<dbReference type="PANTHER" id="PTHR37804:SF1">
    <property type="entry name" value="CDAA REGULATORY PROTEIN CDAR"/>
    <property type="match status" value="1"/>
</dbReference>
<keyword evidence="1" id="KW-0472">Membrane</keyword>
<dbReference type="PATRIC" id="fig|1538.10.peg.560"/>
<dbReference type="EMBL" id="LITT01000001">
    <property type="protein sequence ID" value="OAA92371.1"/>
    <property type="molecule type" value="Genomic_DNA"/>
</dbReference>
<evidence type="ECO:0000313" key="3">
    <source>
        <dbReference type="Proteomes" id="UP000077407"/>
    </source>
</evidence>
<proteinExistence type="predicted"/>
<dbReference type="Gene3D" id="2.170.120.30">
    <property type="match status" value="2"/>
</dbReference>
<dbReference type="InterPro" id="IPR012505">
    <property type="entry name" value="YbbR"/>
</dbReference>
<accession>A0A166SIX9</accession>
<dbReference type="PANTHER" id="PTHR37804">
    <property type="entry name" value="CDAA REGULATORY PROTEIN CDAR"/>
    <property type="match status" value="1"/>
</dbReference>
<dbReference type="Proteomes" id="UP000077407">
    <property type="component" value="Unassembled WGS sequence"/>
</dbReference>
<dbReference type="Pfam" id="PF07949">
    <property type="entry name" value="YbbR"/>
    <property type="match status" value="2"/>
</dbReference>
<keyword evidence="1" id="KW-1133">Transmembrane helix</keyword>
<name>A0A166SIX9_9CLOT</name>
<evidence type="ECO:0000313" key="2">
    <source>
        <dbReference type="EMBL" id="OAA92371.1"/>
    </source>
</evidence>
<comment type="caution">
    <text evidence="2">The sequence shown here is derived from an EMBL/GenBank/DDBJ whole genome shotgun (WGS) entry which is preliminary data.</text>
</comment>
<sequence length="418" mass="44691">MERKNKRDQILIKICCVIASFILWLYIFNIEDPMRERKIVVPVTIVNKDALAQSKLVQIDNQSATISLLIKGNASNVYSVKPSDFKLQSDLSAYVMKKGGNNIPVEVKKSPDNVSILNNENLWIKVQLDELKQKSVPVRIGVVGKPKEGYYALDPVLNTDKVEISGAADAVNSVKYAAAACDVKYAGSDVNTSVKLQAQDSFGNVVKDVTINPSPIKVTVPIGKVKTVPVNVKIQGNTANGVVPNSIVSNPDKVDVSGDENVIKSISSLDTEPVDLSKIGSSGSIEVKLVVPKGVKLVNNSGKVELNVNINNQAAASSDKSGQKTMNLNIQVRNLNAGYTASLGSNSVSAVFNGSTNNIDSLNENNISCFVDASSLSEGTHTVNVVVSMPQGVSLVSQDPQKISIEIKKKTSEGQNGN</sequence>
<dbReference type="InterPro" id="IPR053154">
    <property type="entry name" value="c-di-AMP_regulator"/>
</dbReference>